<dbReference type="PATRIC" id="fig|1239307.3.peg.4722"/>
<evidence type="ECO:0000313" key="7">
    <source>
        <dbReference type="Proteomes" id="UP000019028"/>
    </source>
</evidence>
<dbReference type="Pfam" id="PF03466">
    <property type="entry name" value="LysR_substrate"/>
    <property type="match status" value="1"/>
</dbReference>
<dbReference type="PANTHER" id="PTHR30419:SF14">
    <property type="entry name" value="LYSR FAMILY TRANSCRIPTIONAL REGULATOR"/>
    <property type="match status" value="1"/>
</dbReference>
<gene>
    <name evidence="6" type="ORF">Sant_P0183</name>
</gene>
<comment type="similarity">
    <text evidence="1">Belongs to the LysR transcriptional regulatory family.</text>
</comment>
<dbReference type="SUPFAM" id="SSF46785">
    <property type="entry name" value="Winged helix' DNA-binding domain"/>
    <property type="match status" value="2"/>
</dbReference>
<dbReference type="GO" id="GO:0003677">
    <property type="term" value="F:DNA binding"/>
    <property type="evidence" value="ECO:0007669"/>
    <property type="project" value="UniProtKB-KW"/>
</dbReference>
<evidence type="ECO:0000256" key="3">
    <source>
        <dbReference type="ARBA" id="ARBA00023125"/>
    </source>
</evidence>
<evidence type="ECO:0000259" key="5">
    <source>
        <dbReference type="PROSITE" id="PS50931"/>
    </source>
</evidence>
<sequence length="414" mass="45616">MPEHDIKFINIMQLRCFCQVVRCGSLSRAANELFRTQSAITRAIRDLETTLDATLFERHYSGMTLTDYGKCILPRALRAINELQTIPALLRRSNDRAGGQKEQPDPGWLFNTRRLRVFLHLYHVNHSQIVAAHLGVSQPAISAALKILEKGAGITLFRRTAEGVRPTTAADLIYPNISRALNELEHIWSDLAARRGILTGSVRIGALPLSRAQLLPQAIGAFLAQHPGITIMTNESPYESLVSDLRAGNIDFIIGALRQDVDLKDLTTEALFEEDMLILVRNQHPLLSHVVPVAQLGSAEWILPRSNTPSRYLLDKAFLSMGVVLPKPVVETGDAALVRGLLLSSDRLAAVSASQMSFEIEQGVLTVLPVTLPGTGRRIGLSFRKGNLPSPATEALLQFIHNHLHEQENVQAIG</sequence>
<keyword evidence="6" id="KW-0614">Plasmid</keyword>
<dbReference type="HOGENOM" id="CLU_039613_6_0_6"/>
<accession>W0HZN2</accession>
<evidence type="ECO:0000256" key="2">
    <source>
        <dbReference type="ARBA" id="ARBA00023015"/>
    </source>
</evidence>
<dbReference type="PRINTS" id="PR00039">
    <property type="entry name" value="HTHLYSR"/>
</dbReference>
<reference evidence="6 7" key="1">
    <citation type="journal article" date="2014" name="Genome Biol. Evol.">
        <title>Genome degeneration and adaptation in a nascent stage of symbiosis.</title>
        <authorList>
            <person name="Oakeson K.F."/>
            <person name="Gil R."/>
            <person name="Clayton A.L."/>
            <person name="Dunn D.M."/>
            <person name="von Niederhausern A.C."/>
            <person name="Hamil C."/>
            <person name="Aoyagi A."/>
            <person name="Duval B."/>
            <person name="Baca A."/>
            <person name="Silva F.J."/>
            <person name="Vallier A."/>
            <person name="Jackson D.G."/>
            <person name="Latorre A."/>
            <person name="Weiss R.B."/>
            <person name="Heddi A."/>
            <person name="Moya A."/>
            <person name="Dale C."/>
        </authorList>
    </citation>
    <scope>NUCLEOTIDE SEQUENCE [LARGE SCALE GENOMIC DNA]</scope>
    <source>
        <strain evidence="6 7">HS1</strain>
        <plasmid evidence="7">Plasmid pHS1</plasmid>
    </source>
</reference>
<dbReference type="InterPro" id="IPR050950">
    <property type="entry name" value="HTH-type_LysR_regulators"/>
</dbReference>
<keyword evidence="2" id="KW-0805">Transcription regulation</keyword>
<dbReference type="GO" id="GO:0005829">
    <property type="term" value="C:cytosol"/>
    <property type="evidence" value="ECO:0007669"/>
    <property type="project" value="TreeGrafter"/>
</dbReference>
<evidence type="ECO:0000256" key="1">
    <source>
        <dbReference type="ARBA" id="ARBA00009437"/>
    </source>
</evidence>
<dbReference type="FunFam" id="1.10.10.10:FF:000001">
    <property type="entry name" value="LysR family transcriptional regulator"/>
    <property type="match status" value="1"/>
</dbReference>
<dbReference type="AlphaFoldDB" id="W0HZN2"/>
<dbReference type="Proteomes" id="UP000019028">
    <property type="component" value="Plasmid pHS1"/>
</dbReference>
<dbReference type="SUPFAM" id="SSF53850">
    <property type="entry name" value="Periplasmic binding protein-like II"/>
    <property type="match status" value="1"/>
</dbReference>
<keyword evidence="3" id="KW-0238">DNA-binding</keyword>
<dbReference type="Gene3D" id="1.10.10.10">
    <property type="entry name" value="Winged helix-like DNA-binding domain superfamily/Winged helix DNA-binding domain"/>
    <property type="match status" value="2"/>
</dbReference>
<geneLocation type="plasmid" evidence="6 7">
    <name>pHS1</name>
</geneLocation>
<dbReference type="InterPro" id="IPR036390">
    <property type="entry name" value="WH_DNA-bd_sf"/>
</dbReference>
<dbReference type="EMBL" id="CP006570">
    <property type="protein sequence ID" value="AHF79229.1"/>
    <property type="molecule type" value="Genomic_DNA"/>
</dbReference>
<proteinExistence type="inferred from homology"/>
<dbReference type="Pfam" id="PF00126">
    <property type="entry name" value="HTH_1"/>
    <property type="match status" value="2"/>
</dbReference>
<feature type="domain" description="HTH lysR-type" evidence="5">
    <location>
        <begin position="9"/>
        <end position="66"/>
    </location>
</feature>
<name>W0HZN2_9GAMM</name>
<dbReference type="PROSITE" id="PS50931">
    <property type="entry name" value="HTH_LYSR"/>
    <property type="match status" value="2"/>
</dbReference>
<evidence type="ECO:0000256" key="4">
    <source>
        <dbReference type="ARBA" id="ARBA00023163"/>
    </source>
</evidence>
<dbReference type="InterPro" id="IPR036388">
    <property type="entry name" value="WH-like_DNA-bd_sf"/>
</dbReference>
<dbReference type="PANTHER" id="PTHR30419">
    <property type="entry name" value="HTH-TYPE TRANSCRIPTIONAL REGULATOR YBHD"/>
    <property type="match status" value="1"/>
</dbReference>
<organism evidence="6 7">
    <name type="scientific">Sodalis praecaptivus</name>
    <dbReference type="NCBI Taxonomy" id="1239307"/>
    <lineage>
        <taxon>Bacteria</taxon>
        <taxon>Pseudomonadati</taxon>
        <taxon>Pseudomonadota</taxon>
        <taxon>Gammaproteobacteria</taxon>
        <taxon>Enterobacterales</taxon>
        <taxon>Bruguierivoracaceae</taxon>
        <taxon>Sodalis</taxon>
    </lineage>
</organism>
<keyword evidence="4" id="KW-0804">Transcription</keyword>
<dbReference type="Gene3D" id="3.40.190.290">
    <property type="match status" value="1"/>
</dbReference>
<feature type="domain" description="HTH lysR-type" evidence="5">
    <location>
        <begin position="110"/>
        <end position="167"/>
    </location>
</feature>
<evidence type="ECO:0000313" key="6">
    <source>
        <dbReference type="EMBL" id="AHF79229.1"/>
    </source>
</evidence>
<protein>
    <submittedName>
        <fullName evidence="6">LysR family transcriptional regulator</fullName>
    </submittedName>
</protein>
<dbReference type="GO" id="GO:0003700">
    <property type="term" value="F:DNA-binding transcription factor activity"/>
    <property type="evidence" value="ECO:0007669"/>
    <property type="project" value="InterPro"/>
</dbReference>
<dbReference type="InterPro" id="IPR005119">
    <property type="entry name" value="LysR_subst-bd"/>
</dbReference>
<keyword evidence="7" id="KW-1185">Reference proteome</keyword>
<dbReference type="InterPro" id="IPR000847">
    <property type="entry name" value="LysR_HTH_N"/>
</dbReference>
<dbReference type="KEGG" id="sod:Sant_P0183"/>